<accession>A0A2I0UJM9</accession>
<dbReference type="AlphaFoldDB" id="A0A2I0UJM9"/>
<protein>
    <submittedName>
        <fullName evidence="2">Uncharacterized protein</fullName>
    </submittedName>
</protein>
<evidence type="ECO:0000313" key="3">
    <source>
        <dbReference type="Proteomes" id="UP000233556"/>
    </source>
</evidence>
<sequence length="142" mass="16465">MPQQKVDGSREDLTERSQARDPWGSDVVHELCDQQGQDGDCLLLSLCLGSCLLDFADYNRWLNCLAHGLDVFQGHFQLHDKIKLPVGVPRCKAYEHMVYNKLRRSDYSSEKIIMNKTLDDLNIENDQKIISEEKYYETEVIK</sequence>
<organism evidence="2 3">
    <name type="scientific">Limosa lapponica baueri</name>
    <dbReference type="NCBI Taxonomy" id="1758121"/>
    <lineage>
        <taxon>Eukaryota</taxon>
        <taxon>Metazoa</taxon>
        <taxon>Chordata</taxon>
        <taxon>Craniata</taxon>
        <taxon>Vertebrata</taxon>
        <taxon>Euteleostomi</taxon>
        <taxon>Archelosauria</taxon>
        <taxon>Archosauria</taxon>
        <taxon>Dinosauria</taxon>
        <taxon>Saurischia</taxon>
        <taxon>Theropoda</taxon>
        <taxon>Coelurosauria</taxon>
        <taxon>Aves</taxon>
        <taxon>Neognathae</taxon>
        <taxon>Neoaves</taxon>
        <taxon>Charadriiformes</taxon>
        <taxon>Scolopacidae</taxon>
        <taxon>Limosa</taxon>
    </lineage>
</organism>
<reference evidence="3" key="2">
    <citation type="submission" date="2017-12" db="EMBL/GenBank/DDBJ databases">
        <title>Genome sequence of the Bar-tailed Godwit (Limosa lapponica baueri).</title>
        <authorList>
            <person name="Lima N.C.B."/>
            <person name="Parody-Merino A.M."/>
            <person name="Battley P.F."/>
            <person name="Fidler A.E."/>
            <person name="Prosdocimi F."/>
        </authorList>
    </citation>
    <scope>NUCLEOTIDE SEQUENCE [LARGE SCALE GENOMIC DNA]</scope>
</reference>
<proteinExistence type="predicted"/>
<dbReference type="EMBL" id="KZ505721">
    <property type="protein sequence ID" value="PKU46246.1"/>
    <property type="molecule type" value="Genomic_DNA"/>
</dbReference>
<keyword evidence="3" id="KW-1185">Reference proteome</keyword>
<evidence type="ECO:0000256" key="1">
    <source>
        <dbReference type="SAM" id="MobiDB-lite"/>
    </source>
</evidence>
<reference evidence="3" key="1">
    <citation type="submission" date="2017-11" db="EMBL/GenBank/DDBJ databases">
        <authorList>
            <person name="Lima N.C."/>
            <person name="Parody-Merino A.M."/>
            <person name="Battley P.F."/>
            <person name="Fidler A.E."/>
            <person name="Prosdocimi F."/>
        </authorList>
    </citation>
    <scope>NUCLEOTIDE SEQUENCE [LARGE SCALE GENOMIC DNA]</scope>
</reference>
<feature type="compositionally biased region" description="Basic and acidic residues" evidence="1">
    <location>
        <begin position="7"/>
        <end position="19"/>
    </location>
</feature>
<gene>
    <name evidence="2" type="ORF">llap_3470</name>
</gene>
<feature type="region of interest" description="Disordered" evidence="1">
    <location>
        <begin position="1"/>
        <end position="21"/>
    </location>
</feature>
<name>A0A2I0UJM9_LIMLA</name>
<dbReference type="Proteomes" id="UP000233556">
    <property type="component" value="Unassembled WGS sequence"/>
</dbReference>
<evidence type="ECO:0000313" key="2">
    <source>
        <dbReference type="EMBL" id="PKU46246.1"/>
    </source>
</evidence>